<sequence length="91" mass="10303">MALANTQVKLLLTLQALLYEEIIRGCRELEAFIVRYDDTWRTRQHACSRGSCKPTRTLRADSESGPSAPAEPTHPQHRQDGSGHHWTSSCR</sequence>
<organism evidence="2 3">
    <name type="scientific">Zoarces viviparus</name>
    <name type="common">Viviparous eelpout</name>
    <name type="synonym">Blennius viviparus</name>
    <dbReference type="NCBI Taxonomy" id="48416"/>
    <lineage>
        <taxon>Eukaryota</taxon>
        <taxon>Metazoa</taxon>
        <taxon>Chordata</taxon>
        <taxon>Craniata</taxon>
        <taxon>Vertebrata</taxon>
        <taxon>Euteleostomi</taxon>
        <taxon>Actinopterygii</taxon>
        <taxon>Neopterygii</taxon>
        <taxon>Teleostei</taxon>
        <taxon>Neoteleostei</taxon>
        <taxon>Acanthomorphata</taxon>
        <taxon>Eupercaria</taxon>
        <taxon>Perciformes</taxon>
        <taxon>Cottioidei</taxon>
        <taxon>Zoarcales</taxon>
        <taxon>Zoarcidae</taxon>
        <taxon>Zoarcinae</taxon>
        <taxon>Zoarces</taxon>
    </lineage>
</organism>
<keyword evidence="3" id="KW-1185">Reference proteome</keyword>
<gene>
    <name evidence="2" type="ORF">VZT92_012554</name>
</gene>
<protein>
    <submittedName>
        <fullName evidence="2">Uncharacterized protein</fullName>
    </submittedName>
</protein>
<name>A0AAW1F189_ZOAVI</name>
<evidence type="ECO:0000313" key="3">
    <source>
        <dbReference type="Proteomes" id="UP001488805"/>
    </source>
</evidence>
<evidence type="ECO:0000256" key="1">
    <source>
        <dbReference type="SAM" id="MobiDB-lite"/>
    </source>
</evidence>
<evidence type="ECO:0000313" key="2">
    <source>
        <dbReference type="EMBL" id="KAK9528391.1"/>
    </source>
</evidence>
<dbReference type="Proteomes" id="UP001488805">
    <property type="component" value="Unassembled WGS sequence"/>
</dbReference>
<feature type="region of interest" description="Disordered" evidence="1">
    <location>
        <begin position="49"/>
        <end position="91"/>
    </location>
</feature>
<dbReference type="AlphaFoldDB" id="A0AAW1F189"/>
<comment type="caution">
    <text evidence="2">The sequence shown here is derived from an EMBL/GenBank/DDBJ whole genome shotgun (WGS) entry which is preliminary data.</text>
</comment>
<proteinExistence type="predicted"/>
<dbReference type="EMBL" id="JBCEZU010000111">
    <property type="protein sequence ID" value="KAK9528391.1"/>
    <property type="molecule type" value="Genomic_DNA"/>
</dbReference>
<reference evidence="2 3" key="1">
    <citation type="journal article" date="2024" name="Genome Biol. Evol.">
        <title>Chromosome-level genome assembly of the viviparous eelpout Zoarces viviparus.</title>
        <authorList>
            <person name="Fuhrmann N."/>
            <person name="Brasseur M.V."/>
            <person name="Bakowski C.E."/>
            <person name="Podsiadlowski L."/>
            <person name="Prost S."/>
            <person name="Krehenwinkel H."/>
            <person name="Mayer C."/>
        </authorList>
    </citation>
    <scope>NUCLEOTIDE SEQUENCE [LARGE SCALE GENOMIC DNA]</scope>
    <source>
        <strain evidence="2">NO-MEL_2022_Ind0_liver</strain>
    </source>
</reference>
<accession>A0AAW1F189</accession>